<organism evidence="1 2">
    <name type="scientific">Vulcanisaeta souniana JCM 11219</name>
    <dbReference type="NCBI Taxonomy" id="1293586"/>
    <lineage>
        <taxon>Archaea</taxon>
        <taxon>Thermoproteota</taxon>
        <taxon>Thermoprotei</taxon>
        <taxon>Thermoproteales</taxon>
        <taxon>Thermoproteaceae</taxon>
        <taxon>Vulcanisaeta</taxon>
    </lineage>
</organism>
<name>A0ABM8BKY8_9CREN</name>
<proteinExistence type="predicted"/>
<dbReference type="Proteomes" id="UP001060771">
    <property type="component" value="Chromosome"/>
</dbReference>
<accession>A0ABM8BKY8</accession>
<evidence type="ECO:0000313" key="2">
    <source>
        <dbReference type="Proteomes" id="UP001060771"/>
    </source>
</evidence>
<sequence>MPNHIPQIRDRLLKNHENIKEEGRHQGRYASAHGFLFRAPLARGASWASSPPWCLPSLSPLNWLDVFFV</sequence>
<reference evidence="2" key="1">
    <citation type="submission" date="2022-09" db="EMBL/GenBank/DDBJ databases">
        <title>Complete genome sequence of Vulcanisaeta souniana.</title>
        <authorList>
            <person name="Kato S."/>
            <person name="Itoh T."/>
            <person name="Ohkuma M."/>
        </authorList>
    </citation>
    <scope>NUCLEOTIDE SEQUENCE [LARGE SCALE GENOMIC DNA]</scope>
    <source>
        <strain evidence="2">JCM 11219</strain>
    </source>
</reference>
<gene>
    <name evidence="1" type="ORF">Vsou_07250</name>
</gene>
<keyword evidence="2" id="KW-1185">Reference proteome</keyword>
<dbReference type="EMBL" id="AP026830">
    <property type="protein sequence ID" value="BDR91632.1"/>
    <property type="molecule type" value="Genomic_DNA"/>
</dbReference>
<evidence type="ECO:0000313" key="1">
    <source>
        <dbReference type="EMBL" id="BDR91632.1"/>
    </source>
</evidence>
<protein>
    <submittedName>
        <fullName evidence="1">Uncharacterized protein</fullName>
    </submittedName>
</protein>